<name>A0A0H1BAX0_9EURO</name>
<dbReference type="PANTHER" id="PTHR31571:SF2">
    <property type="entry name" value="HISTONE ACETYLTRANSFERASE RTT109"/>
    <property type="match status" value="1"/>
</dbReference>
<evidence type="ECO:0000313" key="11">
    <source>
        <dbReference type="EMBL" id="KLJ08258.1"/>
    </source>
</evidence>
<dbReference type="InterPro" id="IPR016849">
    <property type="entry name" value="Rtt109"/>
</dbReference>
<dbReference type="PANTHER" id="PTHR31571">
    <property type="entry name" value="ALTERED INHERITANCE OF MITOCHONDRIA PROTEIN 6"/>
    <property type="match status" value="1"/>
</dbReference>
<dbReference type="GO" id="GO:0006974">
    <property type="term" value="P:DNA damage response"/>
    <property type="evidence" value="ECO:0007669"/>
    <property type="project" value="UniProtKB-KW"/>
</dbReference>
<feature type="compositionally biased region" description="Basic residues" evidence="10">
    <location>
        <begin position="565"/>
        <end position="574"/>
    </location>
</feature>
<evidence type="ECO:0000313" key="12">
    <source>
        <dbReference type="Proteomes" id="UP000053573"/>
    </source>
</evidence>
<dbReference type="STRING" id="2060906.A0A0H1BAX0"/>
<organism evidence="11 12">
    <name type="scientific">Blastomyces silverae</name>
    <dbReference type="NCBI Taxonomy" id="2060906"/>
    <lineage>
        <taxon>Eukaryota</taxon>
        <taxon>Fungi</taxon>
        <taxon>Dikarya</taxon>
        <taxon>Ascomycota</taxon>
        <taxon>Pezizomycotina</taxon>
        <taxon>Eurotiomycetes</taxon>
        <taxon>Eurotiomycetidae</taxon>
        <taxon>Onygenales</taxon>
        <taxon>Ajellomycetaceae</taxon>
        <taxon>Blastomyces</taxon>
    </lineage>
</organism>
<evidence type="ECO:0000256" key="7">
    <source>
        <dbReference type="ARBA" id="ARBA00023163"/>
    </source>
</evidence>
<evidence type="ECO:0000256" key="9">
    <source>
        <dbReference type="ARBA" id="ARBA00048940"/>
    </source>
</evidence>
<evidence type="ECO:0000256" key="3">
    <source>
        <dbReference type="ARBA" id="ARBA00022679"/>
    </source>
</evidence>
<evidence type="ECO:0000256" key="6">
    <source>
        <dbReference type="ARBA" id="ARBA00023015"/>
    </source>
</evidence>
<comment type="subcellular location">
    <subcellularLocation>
        <location evidence="1">Nucleus</location>
    </subcellularLocation>
</comment>
<evidence type="ECO:0000256" key="2">
    <source>
        <dbReference type="ARBA" id="ARBA00013184"/>
    </source>
</evidence>
<reference evidence="12" key="1">
    <citation type="journal article" date="2015" name="PLoS Genet.">
        <title>The dynamic genome and transcriptome of the human fungal pathogen Blastomyces and close relative Emmonsia.</title>
        <authorList>
            <person name="Munoz J.F."/>
            <person name="Gauthier G.M."/>
            <person name="Desjardins C.A."/>
            <person name="Gallo J.E."/>
            <person name="Holder J."/>
            <person name="Sullivan T.D."/>
            <person name="Marty A.J."/>
            <person name="Carmen J.C."/>
            <person name="Chen Z."/>
            <person name="Ding L."/>
            <person name="Gujja S."/>
            <person name="Magrini V."/>
            <person name="Misas E."/>
            <person name="Mitreva M."/>
            <person name="Priest M."/>
            <person name="Saif S."/>
            <person name="Whiston E.A."/>
            <person name="Young S."/>
            <person name="Zeng Q."/>
            <person name="Goldman W.E."/>
            <person name="Mardis E.R."/>
            <person name="Taylor J.W."/>
            <person name="McEwen J.G."/>
            <person name="Clay O.K."/>
            <person name="Klein B.S."/>
            <person name="Cuomo C.A."/>
        </authorList>
    </citation>
    <scope>NUCLEOTIDE SEQUENCE [LARGE SCALE GENOMIC DNA]</scope>
    <source>
        <strain evidence="12">UAMH 139</strain>
    </source>
</reference>
<dbReference type="Proteomes" id="UP000053573">
    <property type="component" value="Unassembled WGS sequence"/>
</dbReference>
<evidence type="ECO:0000256" key="5">
    <source>
        <dbReference type="ARBA" id="ARBA00022990"/>
    </source>
</evidence>
<feature type="compositionally biased region" description="Low complexity" evidence="10">
    <location>
        <begin position="543"/>
        <end position="556"/>
    </location>
</feature>
<dbReference type="InterPro" id="IPR013178">
    <property type="entry name" value="Histone_AcTrfase_Rtt109/CBP"/>
</dbReference>
<dbReference type="GO" id="GO:0005634">
    <property type="term" value="C:nucleus"/>
    <property type="evidence" value="ECO:0007669"/>
    <property type="project" value="UniProtKB-SubCell"/>
</dbReference>
<keyword evidence="4" id="KW-0227">DNA damage</keyword>
<dbReference type="GO" id="GO:0032931">
    <property type="term" value="F:histone H3K56 acetyltransferase activity"/>
    <property type="evidence" value="ECO:0007669"/>
    <property type="project" value="TreeGrafter"/>
</dbReference>
<keyword evidence="5" id="KW-0007">Acetylation</keyword>
<dbReference type="PROSITE" id="PS51728">
    <property type="entry name" value="RTT109_HAT"/>
    <property type="match status" value="1"/>
</dbReference>
<dbReference type="OrthoDB" id="3361892at2759"/>
<evidence type="ECO:0000256" key="8">
    <source>
        <dbReference type="ARBA" id="ARBA00023242"/>
    </source>
</evidence>
<proteinExistence type="predicted"/>
<dbReference type="SMART" id="SM01250">
    <property type="entry name" value="KAT11"/>
    <property type="match status" value="1"/>
</dbReference>
<gene>
    <name evidence="11" type="ORF">EMPG_16316</name>
</gene>
<dbReference type="AlphaFoldDB" id="A0A0H1BAX0"/>
<evidence type="ECO:0000256" key="4">
    <source>
        <dbReference type="ARBA" id="ARBA00022763"/>
    </source>
</evidence>
<comment type="caution">
    <text evidence="11">The sequence shown here is derived from an EMBL/GenBank/DDBJ whole genome shotgun (WGS) entry which is preliminary data.</text>
</comment>
<comment type="catalytic activity">
    <reaction evidence="9">
        <text>L-lysyl-[histone] + acetyl-CoA = N(6)-acetyl-L-lysyl-[histone] + CoA + H(+)</text>
        <dbReference type="Rhea" id="RHEA:21992"/>
        <dbReference type="Rhea" id="RHEA-COMP:9845"/>
        <dbReference type="Rhea" id="RHEA-COMP:11338"/>
        <dbReference type="ChEBI" id="CHEBI:15378"/>
        <dbReference type="ChEBI" id="CHEBI:29969"/>
        <dbReference type="ChEBI" id="CHEBI:57287"/>
        <dbReference type="ChEBI" id="CHEBI:57288"/>
        <dbReference type="ChEBI" id="CHEBI:61930"/>
        <dbReference type="EC" id="2.3.1.48"/>
    </reaction>
    <physiologicalReaction direction="left-to-right" evidence="9">
        <dbReference type="Rhea" id="RHEA:21993"/>
    </physiologicalReaction>
</comment>
<dbReference type="InterPro" id="IPR051236">
    <property type="entry name" value="HAT_RTT109-like"/>
</dbReference>
<feature type="region of interest" description="Disordered" evidence="10">
    <location>
        <begin position="507"/>
        <end position="574"/>
    </location>
</feature>
<sequence>MLSSSLGAALARSAPKDVELIVRHLATSPAPCSALFSAPPGQTDEPTTCENNFLTVSIQPDAPEDGKVDNRDELFIFAIEILVFTTANLTTVFVSKADSTGYLYRLKLPPTAKSLMRSISTAVLSHFVSALQRPGIRLVLSLFARAQNQYLFPGSVENPGKHILDDRGLVKWWCRVVDPILRRHAPETKVDVNGHIAEEEKNRDTEAKTTSATAYLIVPGCDKFESRTFFPPSAKLDPQTRPRWLNSYPLHQICGSQTAPPRCQVPRFPDDPKARFLLDLDDEVPDITNETSTGQWHSIKTIDQFWEMMAYRQECSAGRLVGFLWVVINPPGLLNSVPMMSSTSDNAQSTLNIESTSGNNATIKAEIAPSLVLDSKQTWQGINPTTEECQTHERKETGVGSLPKNDVMAKDPPTNSARPASVENCTDAIELNEKDYHDLMSLLVELDFDNEKAAIESTNSWVSKLSTIIGRNDHGEKVVGQCEPQPVEKSTPQPAGASNLLSGGLIRKRKKDAGNTGTPSTDGLDAGRSSGAATHEGNNDSELPSTSSSLPMTTPTINVLDASMIRKKKKREEF</sequence>
<dbReference type="EMBL" id="LDEV01002633">
    <property type="protein sequence ID" value="KLJ08258.1"/>
    <property type="molecule type" value="Genomic_DNA"/>
</dbReference>
<protein>
    <recommendedName>
        <fullName evidence="2">histone acetyltransferase</fullName>
        <ecNumber evidence="2">2.3.1.48</ecNumber>
    </recommendedName>
</protein>
<feature type="region of interest" description="Disordered" evidence="10">
    <location>
        <begin position="387"/>
        <end position="420"/>
    </location>
</feature>
<evidence type="ECO:0000256" key="1">
    <source>
        <dbReference type="ARBA" id="ARBA00004123"/>
    </source>
</evidence>
<accession>A0A0H1BAX0</accession>
<keyword evidence="12" id="KW-1185">Reference proteome</keyword>
<dbReference type="GO" id="GO:0006355">
    <property type="term" value="P:regulation of DNA-templated transcription"/>
    <property type="evidence" value="ECO:0007669"/>
    <property type="project" value="InterPro"/>
</dbReference>
<keyword evidence="7" id="KW-0804">Transcription</keyword>
<keyword evidence="6" id="KW-0805">Transcription regulation</keyword>
<evidence type="ECO:0000256" key="10">
    <source>
        <dbReference type="SAM" id="MobiDB-lite"/>
    </source>
</evidence>
<keyword evidence="3" id="KW-0808">Transferase</keyword>
<dbReference type="Pfam" id="PF08214">
    <property type="entry name" value="HAT_KAT11"/>
    <property type="match status" value="1"/>
</dbReference>
<dbReference type="EC" id="2.3.1.48" evidence="2"/>
<keyword evidence="8" id="KW-0539">Nucleus</keyword>